<name>A0A183TMW5_SCHSO</name>
<feature type="compositionally biased region" description="Basic and acidic residues" evidence="1">
    <location>
        <begin position="10"/>
        <end position="20"/>
    </location>
</feature>
<reference evidence="2 3" key="2">
    <citation type="submission" date="2018-11" db="EMBL/GenBank/DDBJ databases">
        <authorList>
            <consortium name="Pathogen Informatics"/>
        </authorList>
    </citation>
    <scope>NUCLEOTIDE SEQUENCE [LARGE SCALE GENOMIC DNA]</scope>
    <source>
        <strain evidence="2 3">NST_G2</strain>
    </source>
</reference>
<organism evidence="4">
    <name type="scientific">Schistocephalus solidus</name>
    <name type="common">Tapeworm</name>
    <dbReference type="NCBI Taxonomy" id="70667"/>
    <lineage>
        <taxon>Eukaryota</taxon>
        <taxon>Metazoa</taxon>
        <taxon>Spiralia</taxon>
        <taxon>Lophotrochozoa</taxon>
        <taxon>Platyhelminthes</taxon>
        <taxon>Cestoda</taxon>
        <taxon>Eucestoda</taxon>
        <taxon>Diphyllobothriidea</taxon>
        <taxon>Diphyllobothriidae</taxon>
        <taxon>Schistocephalus</taxon>
    </lineage>
</organism>
<keyword evidence="3" id="KW-1185">Reference proteome</keyword>
<dbReference type="AlphaFoldDB" id="A0A183TMW5"/>
<sequence length="72" mass="8067">MRPTGSPPPRPKERHERHQCPEPTSSVPRPCQHARAVNASSARESAWFDVFGGNTPTILPFQLLRQILPTLL</sequence>
<reference evidence="4" key="1">
    <citation type="submission" date="2016-06" db="UniProtKB">
        <authorList>
            <consortium name="WormBaseParasite"/>
        </authorList>
    </citation>
    <scope>IDENTIFICATION</scope>
</reference>
<dbReference type="WBParaSite" id="SSLN_0001848801-mRNA-1">
    <property type="protein sequence ID" value="SSLN_0001848801-mRNA-1"/>
    <property type="gene ID" value="SSLN_0001848801"/>
</dbReference>
<evidence type="ECO:0000313" key="2">
    <source>
        <dbReference type="EMBL" id="VDM04199.1"/>
    </source>
</evidence>
<evidence type="ECO:0000313" key="4">
    <source>
        <dbReference type="WBParaSite" id="SSLN_0001848801-mRNA-1"/>
    </source>
</evidence>
<feature type="region of interest" description="Disordered" evidence="1">
    <location>
        <begin position="1"/>
        <end position="31"/>
    </location>
</feature>
<protein>
    <submittedName>
        <fullName evidence="2 4">Uncharacterized protein</fullName>
    </submittedName>
</protein>
<proteinExistence type="predicted"/>
<evidence type="ECO:0000313" key="3">
    <source>
        <dbReference type="Proteomes" id="UP000275846"/>
    </source>
</evidence>
<evidence type="ECO:0000256" key="1">
    <source>
        <dbReference type="SAM" id="MobiDB-lite"/>
    </source>
</evidence>
<dbReference type="Proteomes" id="UP000275846">
    <property type="component" value="Unassembled WGS sequence"/>
</dbReference>
<accession>A0A183TMW5</accession>
<gene>
    <name evidence="2" type="ORF">SSLN_LOCUS17813</name>
</gene>
<dbReference type="EMBL" id="UYSU01043148">
    <property type="protein sequence ID" value="VDM04199.1"/>
    <property type="molecule type" value="Genomic_DNA"/>
</dbReference>